<dbReference type="Gene3D" id="1.10.101.10">
    <property type="entry name" value="PGBD-like superfamily/PGBD"/>
    <property type="match status" value="1"/>
</dbReference>
<gene>
    <name evidence="7" type="ORF">AMD00_14645</name>
</gene>
<dbReference type="CDD" id="cd07560">
    <property type="entry name" value="Peptidase_S41_CPP"/>
    <property type="match status" value="1"/>
</dbReference>
<dbReference type="InterPro" id="IPR029045">
    <property type="entry name" value="ClpP/crotonase-like_dom_sf"/>
</dbReference>
<dbReference type="GO" id="GO:0006508">
    <property type="term" value="P:proteolysis"/>
    <property type="evidence" value="ECO:0007669"/>
    <property type="project" value="UniProtKB-KW"/>
</dbReference>
<dbReference type="Gene3D" id="3.90.226.10">
    <property type="entry name" value="2-enoyl-CoA Hydratase, Chain A, domain 1"/>
    <property type="match status" value="1"/>
</dbReference>
<dbReference type="NCBIfam" id="TIGR00225">
    <property type="entry name" value="prc"/>
    <property type="match status" value="1"/>
</dbReference>
<dbReference type="InterPro" id="IPR041489">
    <property type="entry name" value="PDZ_6"/>
</dbReference>
<dbReference type="InterPro" id="IPR004447">
    <property type="entry name" value="Peptidase_S41A"/>
</dbReference>
<dbReference type="PATRIC" id="fig|263475.3.peg.4198"/>
<keyword evidence="4 5" id="KW-0720">Serine protease</keyword>
<dbReference type="Proteomes" id="UP000036867">
    <property type="component" value="Unassembled WGS sequence"/>
</dbReference>
<accession>A0A0M0LF54</accession>
<dbReference type="Pfam" id="PF22694">
    <property type="entry name" value="CtpB_N-like"/>
    <property type="match status" value="1"/>
</dbReference>
<reference evidence="8" key="1">
    <citation type="submission" date="2015-08" db="EMBL/GenBank/DDBJ databases">
        <title>Fjat-10028 dsm 16317.</title>
        <authorList>
            <person name="Liu B."/>
            <person name="Wang J."/>
            <person name="Zhu Y."/>
            <person name="Liu G."/>
            <person name="Chen Q."/>
            <person name="Chen Z."/>
            <person name="Lan J."/>
            <person name="Che J."/>
            <person name="Ge C."/>
            <person name="Shi H."/>
            <person name="Pan Z."/>
            <person name="Liu X."/>
        </authorList>
    </citation>
    <scope>NUCLEOTIDE SEQUENCE [LARGE SCALE GENOMIC DNA]</scope>
    <source>
        <strain evidence="8">DSM 16317</strain>
    </source>
</reference>
<name>A0A0M0LF54_9BACL</name>
<dbReference type="Pfam" id="PF17820">
    <property type="entry name" value="PDZ_6"/>
    <property type="match status" value="1"/>
</dbReference>
<organism evidence="7 8">
    <name type="scientific">Viridibacillus arvi</name>
    <dbReference type="NCBI Taxonomy" id="263475"/>
    <lineage>
        <taxon>Bacteria</taxon>
        <taxon>Bacillati</taxon>
        <taxon>Bacillota</taxon>
        <taxon>Bacilli</taxon>
        <taxon>Bacillales</taxon>
        <taxon>Caryophanaceae</taxon>
        <taxon>Viridibacillus</taxon>
    </lineage>
</organism>
<dbReference type="PROSITE" id="PS50106">
    <property type="entry name" value="PDZ"/>
    <property type="match status" value="1"/>
</dbReference>
<dbReference type="InterPro" id="IPR001478">
    <property type="entry name" value="PDZ"/>
</dbReference>
<dbReference type="SUPFAM" id="SSF50156">
    <property type="entry name" value="PDZ domain-like"/>
    <property type="match status" value="1"/>
</dbReference>
<evidence type="ECO:0000256" key="5">
    <source>
        <dbReference type="RuleBase" id="RU004404"/>
    </source>
</evidence>
<evidence type="ECO:0000256" key="1">
    <source>
        <dbReference type="ARBA" id="ARBA00009179"/>
    </source>
</evidence>
<dbReference type="FunFam" id="2.30.42.10:FF:000063">
    <property type="entry name" value="Peptidase, S41 family"/>
    <property type="match status" value="1"/>
</dbReference>
<dbReference type="InterPro" id="IPR036034">
    <property type="entry name" value="PDZ_sf"/>
</dbReference>
<comment type="similarity">
    <text evidence="1 5">Belongs to the peptidase S41A family.</text>
</comment>
<dbReference type="Gene3D" id="2.30.42.10">
    <property type="match status" value="1"/>
</dbReference>
<dbReference type="GeneID" id="301137337"/>
<sequence length="476" mass="53294">MRKRWIFLFFIVLLGATGLYAVSKMQGTEPSSAKVSKLEKIDEAFKLIRKESVHETSEEQLVEGAIKGMASSLGDPYSTYYTKEEARMHKESLSDSRVGIGAEITASDGKFIIVSPVKASPAEKAGLKPYDEIVQVNKERLEGKSMAQLLALIQGEEGTTVKMTIFRPSEDRHIEVSMTRSAISMETVHSEILQADDQLIGYVSISLFGEKTAEEWQKHTSSLMKQKISGLIIDVRSNPGGYLRSVEQVIASIVKPGSTYAFMQNAKGELEPLVTDEKKNKLNFEAQLKSLPIVLLQDEGSASASEVLSGALKELDRATIAGVKSFGKGTVQETWPLLNGGELKLSTHKWLTPDKKWIHGKGIEATLHVEQDDLYHMELPPLTGSFEEGDFNEQVRYVQELLSKMDYKLERTDGYFDRQTAEAVLLYRKTKKLAQEPIINEAFFSAIHKEMVEYKDSNENDHQLQMAIGYMLKNLK</sequence>
<dbReference type="GO" id="GO:0030288">
    <property type="term" value="C:outer membrane-bounded periplasmic space"/>
    <property type="evidence" value="ECO:0007669"/>
    <property type="project" value="TreeGrafter"/>
</dbReference>
<dbReference type="InterPro" id="IPR005151">
    <property type="entry name" value="Tail-specific_protease"/>
</dbReference>
<comment type="caution">
    <text evidence="7">The sequence shown here is derived from an EMBL/GenBank/DDBJ whole genome shotgun (WGS) entry which is preliminary data.</text>
</comment>
<dbReference type="Gene3D" id="3.30.750.44">
    <property type="match status" value="1"/>
</dbReference>
<dbReference type="GO" id="GO:0008236">
    <property type="term" value="F:serine-type peptidase activity"/>
    <property type="evidence" value="ECO:0007669"/>
    <property type="project" value="UniProtKB-KW"/>
</dbReference>
<dbReference type="OrthoDB" id="9812068at2"/>
<dbReference type="InterPro" id="IPR036365">
    <property type="entry name" value="PGBD-like_sf"/>
</dbReference>
<dbReference type="SUPFAM" id="SSF52096">
    <property type="entry name" value="ClpP/crotonase"/>
    <property type="match status" value="1"/>
</dbReference>
<dbReference type="SMART" id="SM00228">
    <property type="entry name" value="PDZ"/>
    <property type="match status" value="1"/>
</dbReference>
<dbReference type="Pfam" id="PF03572">
    <property type="entry name" value="Peptidase_S41"/>
    <property type="match status" value="1"/>
</dbReference>
<evidence type="ECO:0000256" key="4">
    <source>
        <dbReference type="ARBA" id="ARBA00022825"/>
    </source>
</evidence>
<dbReference type="PANTHER" id="PTHR32060">
    <property type="entry name" value="TAIL-SPECIFIC PROTEASE"/>
    <property type="match status" value="1"/>
</dbReference>
<dbReference type="CDD" id="cd06782">
    <property type="entry name" value="cpPDZ_CPP-like"/>
    <property type="match status" value="1"/>
</dbReference>
<dbReference type="AlphaFoldDB" id="A0A0M0LF54"/>
<evidence type="ECO:0000313" key="7">
    <source>
        <dbReference type="EMBL" id="KOO49581.1"/>
    </source>
</evidence>
<keyword evidence="3 5" id="KW-0378">Hydrolase</keyword>
<dbReference type="InterPro" id="IPR036366">
    <property type="entry name" value="PGBDSf"/>
</dbReference>
<dbReference type="InterPro" id="IPR055210">
    <property type="entry name" value="CtpA/B_N"/>
</dbReference>
<dbReference type="RefSeq" id="WP_053417747.1">
    <property type="nucleotide sequence ID" value="NZ_LILB01000005.1"/>
</dbReference>
<feature type="domain" description="PDZ" evidence="6">
    <location>
        <begin position="85"/>
        <end position="154"/>
    </location>
</feature>
<dbReference type="GO" id="GO:0007165">
    <property type="term" value="P:signal transduction"/>
    <property type="evidence" value="ECO:0007669"/>
    <property type="project" value="TreeGrafter"/>
</dbReference>
<dbReference type="EMBL" id="LILB01000005">
    <property type="protein sequence ID" value="KOO49581.1"/>
    <property type="molecule type" value="Genomic_DNA"/>
</dbReference>
<evidence type="ECO:0000259" key="6">
    <source>
        <dbReference type="PROSITE" id="PS50106"/>
    </source>
</evidence>
<protein>
    <submittedName>
        <fullName evidence="7">Peptidase S41</fullName>
    </submittedName>
</protein>
<evidence type="ECO:0000256" key="3">
    <source>
        <dbReference type="ARBA" id="ARBA00022801"/>
    </source>
</evidence>
<dbReference type="GO" id="GO:0004175">
    <property type="term" value="F:endopeptidase activity"/>
    <property type="evidence" value="ECO:0007669"/>
    <property type="project" value="TreeGrafter"/>
</dbReference>
<dbReference type="SMART" id="SM00245">
    <property type="entry name" value="TSPc"/>
    <property type="match status" value="1"/>
</dbReference>
<dbReference type="STRING" id="263475.AMD00_14645"/>
<dbReference type="SUPFAM" id="SSF47090">
    <property type="entry name" value="PGBD-like"/>
    <property type="match status" value="1"/>
</dbReference>
<evidence type="ECO:0000313" key="8">
    <source>
        <dbReference type="Proteomes" id="UP000036867"/>
    </source>
</evidence>
<keyword evidence="8" id="KW-1185">Reference proteome</keyword>
<dbReference type="PANTHER" id="PTHR32060:SF29">
    <property type="entry name" value="CARBOXY-TERMINAL PROCESSING PROTEASE CTPB"/>
    <property type="match status" value="1"/>
</dbReference>
<proteinExistence type="inferred from homology"/>
<evidence type="ECO:0000256" key="2">
    <source>
        <dbReference type="ARBA" id="ARBA00022670"/>
    </source>
</evidence>
<keyword evidence="2 5" id="KW-0645">Protease</keyword>